<evidence type="ECO:0000256" key="1">
    <source>
        <dbReference type="ARBA" id="ARBA00010980"/>
    </source>
</evidence>
<evidence type="ECO:0000256" key="5">
    <source>
        <dbReference type="SAM" id="MobiDB-lite"/>
    </source>
</evidence>
<reference evidence="8" key="2">
    <citation type="submission" date="2023-05" db="EMBL/GenBank/DDBJ databases">
        <authorList>
            <consortium name="Lawrence Berkeley National Laboratory"/>
            <person name="Steindorff A."/>
            <person name="Hensen N."/>
            <person name="Bonometti L."/>
            <person name="Westerberg I."/>
            <person name="Brannstrom I.O."/>
            <person name="Guillou S."/>
            <person name="Cros-Aarteil S."/>
            <person name="Calhoun S."/>
            <person name="Haridas S."/>
            <person name="Kuo A."/>
            <person name="Mondo S."/>
            <person name="Pangilinan J."/>
            <person name="Riley R."/>
            <person name="Labutti K."/>
            <person name="Andreopoulos B."/>
            <person name="Lipzen A."/>
            <person name="Chen C."/>
            <person name="Yanf M."/>
            <person name="Daum C."/>
            <person name="Ng V."/>
            <person name="Clum A."/>
            <person name="Ohm R."/>
            <person name="Martin F."/>
            <person name="Silar P."/>
            <person name="Natvig D."/>
            <person name="Lalanne C."/>
            <person name="Gautier V."/>
            <person name="Ament-Velasquez S.L."/>
            <person name="Kruys A."/>
            <person name="Hutchinson M.I."/>
            <person name="Powell A.J."/>
            <person name="Barry K."/>
            <person name="Miller A.N."/>
            <person name="Grigoriev I.V."/>
            <person name="Debuchy R."/>
            <person name="Gladieux P."/>
            <person name="Thoren M.H."/>
            <person name="Johannesson H."/>
        </authorList>
    </citation>
    <scope>NUCLEOTIDE SEQUENCE</scope>
    <source>
        <strain evidence="8">CBS 990.96</strain>
    </source>
</reference>
<comment type="subcellular location">
    <subcellularLocation>
        <location evidence="4">Secreted</location>
    </subcellularLocation>
</comment>
<feature type="chain" id="PRO_5042984384" evidence="6">
    <location>
        <begin position="16"/>
        <end position="573"/>
    </location>
</feature>
<accession>A0AAN7BL88</accession>
<sequence length="573" mass="59929">MKVLSLTLLLGMVTAVPTTTLQPGLKKANISDVATIGYATLNGGTTGGAGGEVVIVSTVADFVAAVAEKKTAPAIVLINGTLVGDQKIRIASHKTIIGLPGSSLRGIGLHFRRQRNLIIRNLKSSFVVASNEDALKIEESTNVWVDHCEFHSTMASDKDYYDGLIDASHASDFITISNTYFHDHWKASLVGHSDSNAAQDKGKLRITYAHNYWKNIGSRTPLVRFGTAHIFNSVYQSVDSGINTRMGAQVLVQNNVFKDVKTAVTSKDSKEVGFAVVQDNDLGRGRSEAPSGTLQTRNIPYNFTLLKTSIVGSLVPSEAGTILTFEIPTKPVTTTTTTSVHTSTKTSTASTTTLTKSTISTTITTTSLHTSTKTSSSTGTTSTKSTISTILTTTPTSTAKTSTKSRISTTLTTTTTVTASTTPSSTSPTSVTSSTTSTSSPTPTSESVTSVTTQSMTSTPEISTSSTPPPTTSELATSGSSTSDFDTESLTTTTPSMTSTPETPTNSTPPSSTSELTTSSSPTPHPTSEPFTTTPQPPTITPSVTGTFPSTASTTTTTEAEGCEAQPSESAYV</sequence>
<proteinExistence type="inferred from homology"/>
<dbReference type="InterPro" id="IPR045032">
    <property type="entry name" value="PEL"/>
</dbReference>
<keyword evidence="3 4" id="KW-0456">Lyase</keyword>
<dbReference type="Proteomes" id="UP001301958">
    <property type="component" value="Unassembled WGS sequence"/>
</dbReference>
<dbReference type="InterPro" id="IPR012334">
    <property type="entry name" value="Pectin_lyas_fold"/>
</dbReference>
<keyword evidence="4" id="KW-0964">Secreted</keyword>
<dbReference type="GO" id="GO:0005576">
    <property type="term" value="C:extracellular region"/>
    <property type="evidence" value="ECO:0007669"/>
    <property type="project" value="UniProtKB-SubCell"/>
</dbReference>
<dbReference type="Gene3D" id="2.160.20.10">
    <property type="entry name" value="Single-stranded right-handed beta-helix, Pectin lyase-like"/>
    <property type="match status" value="1"/>
</dbReference>
<dbReference type="EMBL" id="MU865368">
    <property type="protein sequence ID" value="KAK4225384.1"/>
    <property type="molecule type" value="Genomic_DNA"/>
</dbReference>
<feature type="region of interest" description="Disordered" evidence="5">
    <location>
        <begin position="365"/>
        <end position="385"/>
    </location>
</feature>
<feature type="domain" description="Pectate lyase" evidence="7">
    <location>
        <begin position="49"/>
        <end position="263"/>
    </location>
</feature>
<dbReference type="PANTHER" id="PTHR31683:SF18">
    <property type="entry name" value="PECTATE LYASE 21-RELATED"/>
    <property type="match status" value="1"/>
</dbReference>
<protein>
    <submittedName>
        <fullName evidence="8">Pectin lyase fold/virulence factor</fullName>
    </submittedName>
</protein>
<keyword evidence="9" id="KW-1185">Reference proteome</keyword>
<evidence type="ECO:0000256" key="3">
    <source>
        <dbReference type="ARBA" id="ARBA00023239"/>
    </source>
</evidence>
<evidence type="ECO:0000256" key="2">
    <source>
        <dbReference type="ARBA" id="ARBA00022729"/>
    </source>
</evidence>
<evidence type="ECO:0000256" key="4">
    <source>
        <dbReference type="RuleBase" id="RU361173"/>
    </source>
</evidence>
<feature type="region of interest" description="Disordered" evidence="5">
    <location>
        <begin position="413"/>
        <end position="573"/>
    </location>
</feature>
<dbReference type="PRINTS" id="PR01217">
    <property type="entry name" value="PRICHEXTENSN"/>
</dbReference>
<feature type="compositionally biased region" description="Low complexity" evidence="5">
    <location>
        <begin position="541"/>
        <end position="560"/>
    </location>
</feature>
<feature type="compositionally biased region" description="Low complexity" evidence="5">
    <location>
        <begin position="413"/>
        <end position="534"/>
    </location>
</feature>
<reference evidence="8" key="1">
    <citation type="journal article" date="2023" name="Mol. Phylogenet. Evol.">
        <title>Genome-scale phylogeny and comparative genomics of the fungal order Sordariales.</title>
        <authorList>
            <person name="Hensen N."/>
            <person name="Bonometti L."/>
            <person name="Westerberg I."/>
            <person name="Brannstrom I.O."/>
            <person name="Guillou S."/>
            <person name="Cros-Aarteil S."/>
            <person name="Calhoun S."/>
            <person name="Haridas S."/>
            <person name="Kuo A."/>
            <person name="Mondo S."/>
            <person name="Pangilinan J."/>
            <person name="Riley R."/>
            <person name="LaButti K."/>
            <person name="Andreopoulos B."/>
            <person name="Lipzen A."/>
            <person name="Chen C."/>
            <person name="Yan M."/>
            <person name="Daum C."/>
            <person name="Ng V."/>
            <person name="Clum A."/>
            <person name="Steindorff A."/>
            <person name="Ohm R.A."/>
            <person name="Martin F."/>
            <person name="Silar P."/>
            <person name="Natvig D.O."/>
            <person name="Lalanne C."/>
            <person name="Gautier V."/>
            <person name="Ament-Velasquez S.L."/>
            <person name="Kruys A."/>
            <person name="Hutchinson M.I."/>
            <person name="Powell A.J."/>
            <person name="Barry K."/>
            <person name="Miller A.N."/>
            <person name="Grigoriev I.V."/>
            <person name="Debuchy R."/>
            <person name="Gladieux P."/>
            <person name="Hiltunen Thoren M."/>
            <person name="Johannesson H."/>
        </authorList>
    </citation>
    <scope>NUCLEOTIDE SEQUENCE</scope>
    <source>
        <strain evidence="8">CBS 990.96</strain>
    </source>
</reference>
<feature type="signal peptide" evidence="6">
    <location>
        <begin position="1"/>
        <end position="15"/>
    </location>
</feature>
<dbReference type="InterPro" id="IPR011050">
    <property type="entry name" value="Pectin_lyase_fold/virulence"/>
</dbReference>
<dbReference type="AlphaFoldDB" id="A0AAN7BL88"/>
<dbReference type="InterPro" id="IPR002022">
    <property type="entry name" value="Pec_lyase"/>
</dbReference>
<evidence type="ECO:0000259" key="7">
    <source>
        <dbReference type="SMART" id="SM00656"/>
    </source>
</evidence>
<dbReference type="Pfam" id="PF00544">
    <property type="entry name" value="Pectate_lyase_4"/>
    <property type="match status" value="1"/>
</dbReference>
<evidence type="ECO:0000256" key="6">
    <source>
        <dbReference type="SAM" id="SignalP"/>
    </source>
</evidence>
<dbReference type="SUPFAM" id="SSF51126">
    <property type="entry name" value="Pectin lyase-like"/>
    <property type="match status" value="1"/>
</dbReference>
<keyword evidence="2 6" id="KW-0732">Signal</keyword>
<dbReference type="SMART" id="SM00656">
    <property type="entry name" value="Amb_all"/>
    <property type="match status" value="1"/>
</dbReference>
<dbReference type="GO" id="GO:0000272">
    <property type="term" value="P:polysaccharide catabolic process"/>
    <property type="evidence" value="ECO:0007669"/>
    <property type="project" value="UniProtKB-KW"/>
</dbReference>
<gene>
    <name evidence="8" type="ORF">QBC38DRAFT_368910</name>
</gene>
<organism evidence="8 9">
    <name type="scientific">Podospora fimiseda</name>
    <dbReference type="NCBI Taxonomy" id="252190"/>
    <lineage>
        <taxon>Eukaryota</taxon>
        <taxon>Fungi</taxon>
        <taxon>Dikarya</taxon>
        <taxon>Ascomycota</taxon>
        <taxon>Pezizomycotina</taxon>
        <taxon>Sordariomycetes</taxon>
        <taxon>Sordariomycetidae</taxon>
        <taxon>Sordariales</taxon>
        <taxon>Podosporaceae</taxon>
        <taxon>Podospora</taxon>
    </lineage>
</organism>
<name>A0AAN7BL88_9PEZI</name>
<evidence type="ECO:0000313" key="9">
    <source>
        <dbReference type="Proteomes" id="UP001301958"/>
    </source>
</evidence>
<comment type="caution">
    <text evidence="8">The sequence shown here is derived from an EMBL/GenBank/DDBJ whole genome shotgun (WGS) entry which is preliminary data.</text>
</comment>
<evidence type="ECO:0000313" key="8">
    <source>
        <dbReference type="EMBL" id="KAK4225384.1"/>
    </source>
</evidence>
<dbReference type="PANTHER" id="PTHR31683">
    <property type="entry name" value="PECTATE LYASE 18-RELATED"/>
    <property type="match status" value="1"/>
</dbReference>
<keyword evidence="4" id="KW-0119">Carbohydrate metabolism</keyword>
<comment type="similarity">
    <text evidence="1 4">Belongs to the polysaccharide lyase 1 family.</text>
</comment>
<keyword evidence="4" id="KW-0624">Polysaccharide degradation</keyword>
<dbReference type="GO" id="GO:0030570">
    <property type="term" value="F:pectate lyase activity"/>
    <property type="evidence" value="ECO:0007669"/>
    <property type="project" value="InterPro"/>
</dbReference>